<evidence type="ECO:0000256" key="2">
    <source>
        <dbReference type="ARBA" id="ARBA00010156"/>
    </source>
</evidence>
<comment type="similarity">
    <text evidence="2 8">Belongs to the dynein light chain family.</text>
</comment>
<proteinExistence type="inferred from homology"/>
<dbReference type="EMBL" id="JAVFWL010000006">
    <property type="protein sequence ID" value="KAK6766106.1"/>
    <property type="molecule type" value="Genomic_DNA"/>
</dbReference>
<evidence type="ECO:0000256" key="3">
    <source>
        <dbReference type="ARBA" id="ARBA00022490"/>
    </source>
</evidence>
<evidence type="ECO:0000256" key="8">
    <source>
        <dbReference type="RuleBase" id="RU365010"/>
    </source>
</evidence>
<keyword evidence="3 8" id="KW-0963">Cytoplasm</keyword>
<dbReference type="PROSITE" id="PS01239">
    <property type="entry name" value="DYNEIN_LIGHT_1"/>
    <property type="match status" value="1"/>
</dbReference>
<name>A0ABR1EVZ1_NECAM</name>
<dbReference type="CDD" id="cd21452">
    <property type="entry name" value="DLC-like_DYNLL1_DYNLL2"/>
    <property type="match status" value="1"/>
</dbReference>
<dbReference type="InterPro" id="IPR019763">
    <property type="entry name" value="Dynein_light_1/2_CS"/>
</dbReference>
<evidence type="ECO:0000256" key="5">
    <source>
        <dbReference type="ARBA" id="ARBA00023017"/>
    </source>
</evidence>
<evidence type="ECO:0000313" key="10">
    <source>
        <dbReference type="Proteomes" id="UP001303046"/>
    </source>
</evidence>
<evidence type="ECO:0000313" key="9">
    <source>
        <dbReference type="EMBL" id="KAK6766106.1"/>
    </source>
</evidence>
<gene>
    <name evidence="9" type="primary">Necator_chrX.g25965</name>
    <name evidence="9" type="ORF">RB195_025799</name>
</gene>
<dbReference type="Gene3D" id="3.30.740.10">
    <property type="entry name" value="Protein Inhibitor Of Neuronal Nitric Oxide Synthase"/>
    <property type="match status" value="1"/>
</dbReference>
<keyword evidence="10" id="KW-1185">Reference proteome</keyword>
<dbReference type="Pfam" id="PF01221">
    <property type="entry name" value="Dynein_light"/>
    <property type="match status" value="1"/>
</dbReference>
<dbReference type="PANTHER" id="PTHR11886:SF113">
    <property type="entry name" value="DYNEIN LIGHT CHAIN 2, CYTOPLASMIC"/>
    <property type="match status" value="1"/>
</dbReference>
<comment type="subcellular location">
    <subcellularLocation>
        <location evidence="1 8">Cytoplasm</location>
        <location evidence="1 8">Cytoskeleton</location>
    </subcellularLocation>
</comment>
<dbReference type="InterPro" id="IPR001372">
    <property type="entry name" value="Dynein_light_chain_typ-1/2"/>
</dbReference>
<reference evidence="9 10" key="1">
    <citation type="submission" date="2023-08" db="EMBL/GenBank/DDBJ databases">
        <title>A Necator americanus chromosomal reference genome.</title>
        <authorList>
            <person name="Ilik V."/>
            <person name="Petrzelkova K.J."/>
            <person name="Pardy F."/>
            <person name="Fuh T."/>
            <person name="Niatou-Singa F.S."/>
            <person name="Gouil Q."/>
            <person name="Baker L."/>
            <person name="Ritchie M.E."/>
            <person name="Jex A.R."/>
            <person name="Gazzola D."/>
            <person name="Li H."/>
            <person name="Toshio Fujiwara R."/>
            <person name="Zhan B."/>
            <person name="Aroian R.V."/>
            <person name="Pafco B."/>
            <person name="Schwarz E.M."/>
        </authorList>
    </citation>
    <scope>NUCLEOTIDE SEQUENCE [LARGE SCALE GENOMIC DNA]</scope>
    <source>
        <strain evidence="9 10">Aroian</strain>
        <tissue evidence="9">Whole animal</tissue>
    </source>
</reference>
<evidence type="ECO:0000256" key="4">
    <source>
        <dbReference type="ARBA" id="ARBA00022701"/>
    </source>
</evidence>
<protein>
    <recommendedName>
        <fullName evidence="8">Dynein light chain</fullName>
    </recommendedName>
</protein>
<evidence type="ECO:0000256" key="7">
    <source>
        <dbReference type="ARBA" id="ARBA00023212"/>
    </source>
</evidence>
<organism evidence="9 10">
    <name type="scientific">Necator americanus</name>
    <name type="common">Human hookworm</name>
    <dbReference type="NCBI Taxonomy" id="51031"/>
    <lineage>
        <taxon>Eukaryota</taxon>
        <taxon>Metazoa</taxon>
        <taxon>Ecdysozoa</taxon>
        <taxon>Nematoda</taxon>
        <taxon>Chromadorea</taxon>
        <taxon>Rhabditida</taxon>
        <taxon>Rhabditina</taxon>
        <taxon>Rhabditomorpha</taxon>
        <taxon>Strongyloidea</taxon>
        <taxon>Ancylostomatidae</taxon>
        <taxon>Bunostominae</taxon>
        <taxon>Necator</taxon>
    </lineage>
</organism>
<evidence type="ECO:0000256" key="1">
    <source>
        <dbReference type="ARBA" id="ARBA00004245"/>
    </source>
</evidence>
<evidence type="ECO:0000256" key="6">
    <source>
        <dbReference type="ARBA" id="ARBA00023175"/>
    </source>
</evidence>
<dbReference type="Proteomes" id="UP001303046">
    <property type="component" value="Unassembled WGS sequence"/>
</dbReference>
<dbReference type="PANTHER" id="PTHR11886">
    <property type="entry name" value="DYNEIN LIGHT CHAIN"/>
    <property type="match status" value="1"/>
</dbReference>
<accession>A0ABR1EVZ1</accession>
<keyword evidence="6 8" id="KW-0505">Motor protein</keyword>
<keyword evidence="7 8" id="KW-0206">Cytoskeleton</keyword>
<comment type="caution">
    <text evidence="9">The sequence shown here is derived from an EMBL/GenBank/DDBJ whole genome shotgun (WGS) entry which is preliminary data.</text>
</comment>
<sequence>MYLTEYFPQCAWDSMRMTTSRYFRFFRRSRPCLEKCAPSKLVVVKSTDMCEEMQQEAIALAHCAIERFQLEKDIASYIKTEFDRKYCPSWHCVVGRNFGSFVTYETHHFIYFYVQHIAVMLFKAGF</sequence>
<dbReference type="SUPFAM" id="SSF54648">
    <property type="entry name" value="DLC"/>
    <property type="match status" value="1"/>
</dbReference>
<keyword evidence="5 8" id="KW-0243">Dynein</keyword>
<dbReference type="SMART" id="SM01375">
    <property type="entry name" value="Dynein_light"/>
    <property type="match status" value="1"/>
</dbReference>
<dbReference type="InterPro" id="IPR037177">
    <property type="entry name" value="DLC_sf"/>
</dbReference>
<keyword evidence="4 8" id="KW-0493">Microtubule</keyword>